<evidence type="ECO:0000313" key="2">
    <source>
        <dbReference type="Proteomes" id="UP000619118"/>
    </source>
</evidence>
<sequence length="64" mass="7428">MRSGWRAINNVSYVGARQSIRGNDTVRHQDTQALLNDKNCLRKGVAVNVHYGECPYNKRQWNMH</sequence>
<dbReference type="Proteomes" id="UP000619118">
    <property type="component" value="Unassembled WGS sequence"/>
</dbReference>
<organism evidence="1 2">
    <name type="scientific">Shewanella litoralis</name>
    <dbReference type="NCBI Taxonomy" id="2282700"/>
    <lineage>
        <taxon>Bacteria</taxon>
        <taxon>Pseudomonadati</taxon>
        <taxon>Pseudomonadota</taxon>
        <taxon>Gammaproteobacteria</taxon>
        <taxon>Alteromonadales</taxon>
        <taxon>Shewanellaceae</taxon>
        <taxon>Shewanella</taxon>
    </lineage>
</organism>
<comment type="caution">
    <text evidence="1">The sequence shown here is derived from an EMBL/GenBank/DDBJ whole genome shotgun (WGS) entry which is preliminary data.</text>
</comment>
<accession>A0ABQ2RFH2</accession>
<gene>
    <name evidence="1" type="ORF">GCM10009411_31390</name>
</gene>
<protein>
    <submittedName>
        <fullName evidence="1">Uncharacterized protein</fullName>
    </submittedName>
</protein>
<name>A0ABQ2RFH2_9GAMM</name>
<proteinExistence type="predicted"/>
<evidence type="ECO:0000313" key="1">
    <source>
        <dbReference type="EMBL" id="GGQ29441.1"/>
    </source>
</evidence>
<keyword evidence="2" id="KW-1185">Reference proteome</keyword>
<reference evidence="2" key="1">
    <citation type="journal article" date="2019" name="Int. J. Syst. Evol. Microbiol.">
        <title>The Global Catalogue of Microorganisms (GCM) 10K type strain sequencing project: providing services to taxonomists for standard genome sequencing and annotation.</title>
        <authorList>
            <consortium name="The Broad Institute Genomics Platform"/>
            <consortium name="The Broad Institute Genome Sequencing Center for Infectious Disease"/>
            <person name="Wu L."/>
            <person name="Ma J."/>
        </authorList>
    </citation>
    <scope>NUCLEOTIDE SEQUENCE [LARGE SCALE GENOMIC DNA]</scope>
    <source>
        <strain evidence="2">JCM 32306</strain>
    </source>
</reference>
<dbReference type="EMBL" id="BMQX01000027">
    <property type="protein sequence ID" value="GGQ29441.1"/>
    <property type="molecule type" value="Genomic_DNA"/>
</dbReference>